<gene>
    <name evidence="15" type="primary">upp</name>
    <name evidence="17" type="ORF">SAMN05428998_14727</name>
</gene>
<dbReference type="Pfam" id="PF14681">
    <property type="entry name" value="UPRTase"/>
    <property type="match status" value="1"/>
</dbReference>
<feature type="binding site" evidence="15">
    <location>
        <begin position="202"/>
        <end position="204"/>
    </location>
    <ligand>
        <name>uracil</name>
        <dbReference type="ChEBI" id="CHEBI:17568"/>
    </ligand>
</feature>
<evidence type="ECO:0000313" key="18">
    <source>
        <dbReference type="Proteomes" id="UP000192917"/>
    </source>
</evidence>
<keyword evidence="9 15" id="KW-0342">GTP-binding</keyword>
<keyword evidence="4 15" id="KW-0021">Allosteric enzyme</keyword>
<dbReference type="FunFam" id="3.40.50.2020:FF:000003">
    <property type="entry name" value="Uracil phosphoribosyltransferase"/>
    <property type="match status" value="1"/>
</dbReference>
<dbReference type="InterPro" id="IPR005765">
    <property type="entry name" value="UPRT"/>
</dbReference>
<evidence type="ECO:0000256" key="12">
    <source>
        <dbReference type="ARBA" id="ARBA00056901"/>
    </source>
</evidence>
<keyword evidence="18" id="KW-1185">Reference proteome</keyword>
<evidence type="ECO:0000256" key="9">
    <source>
        <dbReference type="ARBA" id="ARBA00023134"/>
    </source>
</evidence>
<feature type="binding site" evidence="15">
    <location>
        <position position="197"/>
    </location>
    <ligand>
        <name>uracil</name>
        <dbReference type="ChEBI" id="CHEBI:17568"/>
    </ligand>
</feature>
<feature type="binding site" evidence="15">
    <location>
        <begin position="132"/>
        <end position="140"/>
    </location>
    <ligand>
        <name>5-phospho-alpha-D-ribose 1-diphosphate</name>
        <dbReference type="ChEBI" id="CHEBI:58017"/>
    </ligand>
</feature>
<dbReference type="HAMAP" id="MF_01218_B">
    <property type="entry name" value="Upp_B"/>
    <property type="match status" value="1"/>
</dbReference>
<dbReference type="InterPro" id="IPR034332">
    <property type="entry name" value="Upp_B"/>
</dbReference>
<dbReference type="Gene3D" id="3.40.50.2020">
    <property type="match status" value="1"/>
</dbReference>
<dbReference type="InterPro" id="IPR050054">
    <property type="entry name" value="UPRTase/APRTase"/>
</dbReference>
<dbReference type="PANTHER" id="PTHR32315:SF4">
    <property type="entry name" value="URACIL PHOSPHORIBOSYLTRANSFERASE, CHLOROPLASTIC"/>
    <property type="match status" value="1"/>
</dbReference>
<dbReference type="SUPFAM" id="SSF53271">
    <property type="entry name" value="PRTase-like"/>
    <property type="match status" value="1"/>
</dbReference>
<evidence type="ECO:0000256" key="8">
    <source>
        <dbReference type="ARBA" id="ARBA00022842"/>
    </source>
</evidence>
<reference evidence="17 18" key="1">
    <citation type="submission" date="2017-04" db="EMBL/GenBank/DDBJ databases">
        <authorList>
            <person name="Afonso C.L."/>
            <person name="Miller P.J."/>
            <person name="Scott M.A."/>
            <person name="Spackman E."/>
            <person name="Goraichik I."/>
            <person name="Dimitrov K.M."/>
            <person name="Suarez D.L."/>
            <person name="Swayne D.E."/>
        </authorList>
    </citation>
    <scope>NUCLEOTIDE SEQUENCE [LARGE SCALE GENOMIC DNA]</scope>
    <source>
        <strain evidence="17 18">USBA 355</strain>
    </source>
</reference>
<dbReference type="CDD" id="cd06223">
    <property type="entry name" value="PRTases_typeI"/>
    <property type="match status" value="1"/>
</dbReference>
<comment type="function">
    <text evidence="12 15">Catalyzes the conversion of uracil and 5-phospho-alpha-D-ribose 1-diphosphate (PRPP) to UMP and diphosphate.</text>
</comment>
<dbReference type="STRING" id="560819.SAMN05428998_14727"/>
<proteinExistence type="inferred from homology"/>
<dbReference type="Proteomes" id="UP000192917">
    <property type="component" value="Unassembled WGS sequence"/>
</dbReference>
<comment type="catalytic activity">
    <reaction evidence="11 15">
        <text>UMP + diphosphate = 5-phospho-alpha-D-ribose 1-diphosphate + uracil</text>
        <dbReference type="Rhea" id="RHEA:13017"/>
        <dbReference type="ChEBI" id="CHEBI:17568"/>
        <dbReference type="ChEBI" id="CHEBI:33019"/>
        <dbReference type="ChEBI" id="CHEBI:57865"/>
        <dbReference type="ChEBI" id="CHEBI:58017"/>
        <dbReference type="EC" id="2.4.2.9"/>
    </reaction>
</comment>
<keyword evidence="6 15" id="KW-0808">Transferase</keyword>
<dbReference type="UniPathway" id="UPA00574">
    <property type="reaction ID" value="UER00636"/>
</dbReference>
<dbReference type="NCBIfam" id="NF001097">
    <property type="entry name" value="PRK00129.1"/>
    <property type="match status" value="1"/>
</dbReference>
<evidence type="ECO:0000256" key="11">
    <source>
        <dbReference type="ARBA" id="ARBA00052919"/>
    </source>
</evidence>
<keyword evidence="7 15" id="KW-0547">Nucleotide-binding</keyword>
<comment type="pathway">
    <text evidence="1 15">Pyrimidine metabolism; UMP biosynthesis via salvage pathway; UMP from uracil: step 1/1.</text>
</comment>
<dbReference type="GO" id="GO:0044206">
    <property type="term" value="P:UMP salvage"/>
    <property type="evidence" value="ECO:0007669"/>
    <property type="project" value="UniProtKB-UniRule"/>
</dbReference>
<evidence type="ECO:0000256" key="10">
    <source>
        <dbReference type="ARBA" id="ARBA00031082"/>
    </source>
</evidence>
<feature type="domain" description="Phosphoribosyltransferase" evidence="16">
    <location>
        <begin position="11"/>
        <end position="211"/>
    </location>
</feature>
<evidence type="ECO:0000256" key="4">
    <source>
        <dbReference type="ARBA" id="ARBA00022533"/>
    </source>
</evidence>
<dbReference type="NCBIfam" id="TIGR01091">
    <property type="entry name" value="upp"/>
    <property type="match status" value="1"/>
</dbReference>
<keyword evidence="8 15" id="KW-0460">Magnesium</keyword>
<dbReference type="PANTHER" id="PTHR32315">
    <property type="entry name" value="ADENINE PHOSPHORIBOSYLTRANSFERASE"/>
    <property type="match status" value="1"/>
</dbReference>
<evidence type="ECO:0000313" key="17">
    <source>
        <dbReference type="EMBL" id="SMF82671.1"/>
    </source>
</evidence>
<evidence type="ECO:0000256" key="5">
    <source>
        <dbReference type="ARBA" id="ARBA00022676"/>
    </source>
</evidence>
<evidence type="ECO:0000256" key="7">
    <source>
        <dbReference type="ARBA" id="ARBA00022741"/>
    </source>
</evidence>
<comment type="activity regulation">
    <text evidence="15">Allosterically activated by GTP.</text>
</comment>
<evidence type="ECO:0000256" key="3">
    <source>
        <dbReference type="ARBA" id="ARBA00011894"/>
    </source>
</evidence>
<evidence type="ECO:0000256" key="6">
    <source>
        <dbReference type="ARBA" id="ARBA00022679"/>
    </source>
</evidence>
<dbReference type="GO" id="GO:0005525">
    <property type="term" value="F:GTP binding"/>
    <property type="evidence" value="ECO:0007669"/>
    <property type="project" value="UniProtKB-KW"/>
</dbReference>
<feature type="binding site" evidence="15">
    <location>
        <position position="107"/>
    </location>
    <ligand>
        <name>5-phospho-alpha-D-ribose 1-diphosphate</name>
        <dbReference type="ChEBI" id="CHEBI:58017"/>
    </ligand>
</feature>
<dbReference type="InterPro" id="IPR029057">
    <property type="entry name" value="PRTase-like"/>
</dbReference>
<accession>A0A1Y6CVX0</accession>
<dbReference type="InterPro" id="IPR000836">
    <property type="entry name" value="PRTase_dom"/>
</dbReference>
<dbReference type="RefSeq" id="WP_085126966.1">
    <property type="nucleotide sequence ID" value="NZ_FWZX01000047.1"/>
</dbReference>
<evidence type="ECO:0000256" key="2">
    <source>
        <dbReference type="ARBA" id="ARBA00009516"/>
    </source>
</evidence>
<dbReference type="AlphaFoldDB" id="A0A1Y6CVX0"/>
<dbReference type="EMBL" id="FWZX01000047">
    <property type="protein sequence ID" value="SMF82671.1"/>
    <property type="molecule type" value="Genomic_DNA"/>
</dbReference>
<keyword evidence="5 15" id="KW-0328">Glycosyltransferase</keyword>
<evidence type="ECO:0000256" key="13">
    <source>
        <dbReference type="ARBA" id="ARBA00072146"/>
    </source>
</evidence>
<evidence type="ECO:0000256" key="14">
    <source>
        <dbReference type="ARBA" id="ARBA00079807"/>
    </source>
</evidence>
<sequence length="219" mass="23952">MTSRFPTLTLLDHPLIQHKLSLMRDRTTRPVLFRQLLREIGILMGYELTRDLTLKTRPIETPMTTMDAPFLAGPVTLVSILRAGLGMTEGLRELMPDAKEGHIGLFRDPETHQPREYFVKLPADPGRVLLVDPMLATGGSAVHAVEVLLDRGIAARDIRFLCLIAAPEGVERFAAACPDVPILAAALDSHLDENAYIIPGLGDAGDRLYGTEHGKTATA</sequence>
<dbReference type="GO" id="GO:0004845">
    <property type="term" value="F:uracil phosphoribosyltransferase activity"/>
    <property type="evidence" value="ECO:0007669"/>
    <property type="project" value="UniProtKB-UniRule"/>
</dbReference>
<dbReference type="EC" id="2.4.2.9" evidence="3 15"/>
<protein>
    <recommendedName>
        <fullName evidence="13 15">Uracil phosphoribosyltransferase</fullName>
        <ecNumber evidence="3 15">2.4.2.9</ecNumber>
    </recommendedName>
    <alternativeName>
        <fullName evidence="10 15">UMP pyrophosphorylase</fullName>
    </alternativeName>
    <alternativeName>
        <fullName evidence="14 15">UPRTase</fullName>
    </alternativeName>
</protein>
<evidence type="ECO:0000256" key="15">
    <source>
        <dbReference type="HAMAP-Rule" id="MF_01218"/>
    </source>
</evidence>
<organism evidence="17 18">
    <name type="scientific">Tistlia consotensis USBA 355</name>
    <dbReference type="NCBI Taxonomy" id="560819"/>
    <lineage>
        <taxon>Bacteria</taxon>
        <taxon>Pseudomonadati</taxon>
        <taxon>Pseudomonadota</taxon>
        <taxon>Alphaproteobacteria</taxon>
        <taxon>Rhodospirillales</taxon>
        <taxon>Rhodovibrionaceae</taxon>
        <taxon>Tistlia</taxon>
    </lineage>
</organism>
<feature type="binding site" evidence="15">
    <location>
        <position position="82"/>
    </location>
    <ligand>
        <name>5-phospho-alpha-D-ribose 1-diphosphate</name>
        <dbReference type="ChEBI" id="CHEBI:58017"/>
    </ligand>
</feature>
<dbReference type="GO" id="GO:0005737">
    <property type="term" value="C:cytoplasm"/>
    <property type="evidence" value="ECO:0007669"/>
    <property type="project" value="UniProtKB-ARBA"/>
</dbReference>
<comment type="cofactor">
    <cofactor evidence="15">
        <name>Mg(2+)</name>
        <dbReference type="ChEBI" id="CHEBI:18420"/>
    </cofactor>
    <text evidence="15">Binds 1 Mg(2+) ion per subunit. The magnesium is bound as Mg-PRPP.</text>
</comment>
<evidence type="ECO:0000259" key="16">
    <source>
        <dbReference type="Pfam" id="PF14681"/>
    </source>
</evidence>
<name>A0A1Y6CVX0_9PROT</name>
<evidence type="ECO:0000256" key="1">
    <source>
        <dbReference type="ARBA" id="ARBA00005180"/>
    </source>
</evidence>
<dbReference type="GO" id="GO:0000287">
    <property type="term" value="F:magnesium ion binding"/>
    <property type="evidence" value="ECO:0007669"/>
    <property type="project" value="UniProtKB-UniRule"/>
</dbReference>
<feature type="binding site" evidence="15">
    <location>
        <position position="203"/>
    </location>
    <ligand>
        <name>5-phospho-alpha-D-ribose 1-diphosphate</name>
        <dbReference type="ChEBI" id="CHEBI:58017"/>
    </ligand>
</feature>
<dbReference type="GO" id="GO:0006223">
    <property type="term" value="P:uracil salvage"/>
    <property type="evidence" value="ECO:0007669"/>
    <property type="project" value="InterPro"/>
</dbReference>
<comment type="similarity">
    <text evidence="2 15">Belongs to the UPRTase family.</text>
</comment>